<feature type="domain" description="Rhodanese" evidence="9">
    <location>
        <begin position="326"/>
        <end position="424"/>
    </location>
</feature>
<keyword evidence="2" id="KW-0949">S-adenosyl-L-methionine</keyword>
<accession>A0A5C3MYN6</accession>
<comment type="catalytic activity">
    <reaction evidence="8">
        <text>arsenic triglutathione + 3 [thioredoxin]-dithiol + 3 S-adenosyl-L-methionine = trimethylarsine + 3 [thioredoxin]-disulfide + 3 glutathione + 3 S-adenosyl-L-homocysteine + 3 H(+)</text>
        <dbReference type="Rhea" id="RHEA:69432"/>
        <dbReference type="Rhea" id="RHEA-COMP:10698"/>
        <dbReference type="Rhea" id="RHEA-COMP:10700"/>
        <dbReference type="ChEBI" id="CHEBI:15378"/>
        <dbReference type="ChEBI" id="CHEBI:27130"/>
        <dbReference type="ChEBI" id="CHEBI:29950"/>
        <dbReference type="ChEBI" id="CHEBI:50058"/>
        <dbReference type="ChEBI" id="CHEBI:57856"/>
        <dbReference type="ChEBI" id="CHEBI:57925"/>
        <dbReference type="ChEBI" id="CHEBI:59789"/>
        <dbReference type="ChEBI" id="CHEBI:183640"/>
        <dbReference type="EC" id="2.1.1.137"/>
    </reaction>
</comment>
<dbReference type="OrthoDB" id="8300214at2759"/>
<sequence length="429" mass="45432">MAYSDGVLLQTVHVAYSAKAREGVDTKYANTVATAFGYTLEELQSIPAEANLGLSCGNPVASATIKKGEYVLDLGSGGGIDVLLAASKVGPNGQAIGLDMSADMISLARRNAAKQGLTPPQVCFVQASLTEPLPVVSDSIDCILSNCVVNLLPTSGKAAIMKEAMRVLRPGGRVVFHDIIAKQPLPAEIANDLSAYVGCIAGAITLEQYRAILGQAGFRDILFVDTRTDINVYALSETSGSNGCCPPTAGCCAPAAPSTKPTFDANAWVASYQIYAVKPGDQAGSTAVDRPANALQRWWDAFPTAPSGIPQISAEEVANLMKKGCPGQDFAVIDVRRDDHKGGHVKGSHQWPAQTFYNDLPEFINTFGRTSKVIFYCGSSTGRGPRCAGWYQGRLQELGLSSSAALVLEGGFKGWKELYGEQRDLTARD</sequence>
<dbReference type="EMBL" id="ML213514">
    <property type="protein sequence ID" value="TFK49982.1"/>
    <property type="molecule type" value="Genomic_DNA"/>
</dbReference>
<dbReference type="InterPro" id="IPR001763">
    <property type="entry name" value="Rhodanese-like_dom"/>
</dbReference>
<evidence type="ECO:0000256" key="4">
    <source>
        <dbReference type="ARBA" id="ARBA00034521"/>
    </source>
</evidence>
<dbReference type="InterPro" id="IPR026669">
    <property type="entry name" value="Arsenite_MeTrfase-like"/>
</dbReference>
<dbReference type="AlphaFoldDB" id="A0A5C3MYN6"/>
<dbReference type="InterPro" id="IPR036873">
    <property type="entry name" value="Rhodanese-like_dom_sf"/>
</dbReference>
<evidence type="ECO:0000313" key="10">
    <source>
        <dbReference type="EMBL" id="TFK49982.1"/>
    </source>
</evidence>
<dbReference type="GO" id="GO:0030791">
    <property type="term" value="F:arsenite methyltransferase activity"/>
    <property type="evidence" value="ECO:0007669"/>
    <property type="project" value="UniProtKB-EC"/>
</dbReference>
<protein>
    <recommendedName>
        <fullName evidence="5">Arsenite methyltransferase</fullName>
        <ecNumber evidence="4">2.1.1.137</ecNumber>
    </recommendedName>
</protein>
<keyword evidence="11" id="KW-1185">Reference proteome</keyword>
<evidence type="ECO:0000259" key="9">
    <source>
        <dbReference type="PROSITE" id="PS50206"/>
    </source>
</evidence>
<dbReference type="PROSITE" id="PS50206">
    <property type="entry name" value="RHODANESE_3"/>
    <property type="match status" value="1"/>
</dbReference>
<comment type="catalytic activity">
    <reaction evidence="6">
        <text>arsenic triglutathione + [thioredoxin]-dithiol + S-adenosyl-L-methionine + 2 H2O = methylarsonous acid + [thioredoxin]-disulfide + 3 glutathione + S-adenosyl-L-homocysteine + H(+)</text>
        <dbReference type="Rhea" id="RHEA:69460"/>
        <dbReference type="Rhea" id="RHEA-COMP:10698"/>
        <dbReference type="Rhea" id="RHEA-COMP:10700"/>
        <dbReference type="ChEBI" id="CHEBI:15377"/>
        <dbReference type="ChEBI" id="CHEBI:15378"/>
        <dbReference type="ChEBI" id="CHEBI:17826"/>
        <dbReference type="ChEBI" id="CHEBI:29950"/>
        <dbReference type="ChEBI" id="CHEBI:50058"/>
        <dbReference type="ChEBI" id="CHEBI:57856"/>
        <dbReference type="ChEBI" id="CHEBI:57925"/>
        <dbReference type="ChEBI" id="CHEBI:59789"/>
        <dbReference type="ChEBI" id="CHEBI:183640"/>
        <dbReference type="EC" id="2.1.1.137"/>
    </reaction>
</comment>
<dbReference type="Gene3D" id="3.40.250.10">
    <property type="entry name" value="Rhodanese-like domain"/>
    <property type="match status" value="1"/>
</dbReference>
<evidence type="ECO:0000256" key="8">
    <source>
        <dbReference type="ARBA" id="ARBA00048428"/>
    </source>
</evidence>
<evidence type="ECO:0000256" key="6">
    <source>
        <dbReference type="ARBA" id="ARBA00047941"/>
    </source>
</evidence>
<dbReference type="InterPro" id="IPR029063">
    <property type="entry name" value="SAM-dependent_MTases_sf"/>
</dbReference>
<dbReference type="Pfam" id="PF13847">
    <property type="entry name" value="Methyltransf_31"/>
    <property type="match status" value="1"/>
</dbReference>
<evidence type="ECO:0000256" key="5">
    <source>
        <dbReference type="ARBA" id="ARBA00034545"/>
    </source>
</evidence>
<dbReference type="PANTHER" id="PTHR43675:SF8">
    <property type="entry name" value="ARSENITE METHYLTRANSFERASE"/>
    <property type="match status" value="1"/>
</dbReference>
<evidence type="ECO:0000313" key="11">
    <source>
        <dbReference type="Proteomes" id="UP000305948"/>
    </source>
</evidence>
<evidence type="ECO:0000256" key="7">
    <source>
        <dbReference type="ARBA" id="ARBA00047943"/>
    </source>
</evidence>
<dbReference type="EC" id="2.1.1.137" evidence="4"/>
<comment type="catalytic activity">
    <reaction evidence="7">
        <text>arsenic triglutathione + 2 [thioredoxin]-dithiol + 2 S-adenosyl-L-methionine + H2O = dimethylarsinous acid + 2 [thioredoxin]-disulfide + 3 glutathione + 2 S-adenosyl-L-homocysteine + 2 H(+)</text>
        <dbReference type="Rhea" id="RHEA:69464"/>
        <dbReference type="Rhea" id="RHEA-COMP:10698"/>
        <dbReference type="Rhea" id="RHEA-COMP:10700"/>
        <dbReference type="ChEBI" id="CHEBI:15377"/>
        <dbReference type="ChEBI" id="CHEBI:15378"/>
        <dbReference type="ChEBI" id="CHEBI:23808"/>
        <dbReference type="ChEBI" id="CHEBI:29950"/>
        <dbReference type="ChEBI" id="CHEBI:50058"/>
        <dbReference type="ChEBI" id="CHEBI:57856"/>
        <dbReference type="ChEBI" id="CHEBI:57925"/>
        <dbReference type="ChEBI" id="CHEBI:59789"/>
        <dbReference type="ChEBI" id="CHEBI:183640"/>
        <dbReference type="EC" id="2.1.1.137"/>
    </reaction>
</comment>
<evidence type="ECO:0000256" key="2">
    <source>
        <dbReference type="ARBA" id="ARBA00022691"/>
    </source>
</evidence>
<dbReference type="InterPro" id="IPR025714">
    <property type="entry name" value="Methyltranfer_dom"/>
</dbReference>
<dbReference type="SUPFAM" id="SSF53335">
    <property type="entry name" value="S-adenosyl-L-methionine-dependent methyltransferases"/>
    <property type="match status" value="1"/>
</dbReference>
<reference evidence="10 11" key="1">
    <citation type="journal article" date="2019" name="Nat. Ecol. Evol.">
        <title>Megaphylogeny resolves global patterns of mushroom evolution.</title>
        <authorList>
            <person name="Varga T."/>
            <person name="Krizsan K."/>
            <person name="Foldi C."/>
            <person name="Dima B."/>
            <person name="Sanchez-Garcia M."/>
            <person name="Sanchez-Ramirez S."/>
            <person name="Szollosi G.J."/>
            <person name="Szarkandi J.G."/>
            <person name="Papp V."/>
            <person name="Albert L."/>
            <person name="Andreopoulos W."/>
            <person name="Angelini C."/>
            <person name="Antonin V."/>
            <person name="Barry K.W."/>
            <person name="Bougher N.L."/>
            <person name="Buchanan P."/>
            <person name="Buyck B."/>
            <person name="Bense V."/>
            <person name="Catcheside P."/>
            <person name="Chovatia M."/>
            <person name="Cooper J."/>
            <person name="Damon W."/>
            <person name="Desjardin D."/>
            <person name="Finy P."/>
            <person name="Geml J."/>
            <person name="Haridas S."/>
            <person name="Hughes K."/>
            <person name="Justo A."/>
            <person name="Karasinski D."/>
            <person name="Kautmanova I."/>
            <person name="Kiss B."/>
            <person name="Kocsube S."/>
            <person name="Kotiranta H."/>
            <person name="LaButti K.M."/>
            <person name="Lechner B.E."/>
            <person name="Liimatainen K."/>
            <person name="Lipzen A."/>
            <person name="Lukacs Z."/>
            <person name="Mihaltcheva S."/>
            <person name="Morgado L.N."/>
            <person name="Niskanen T."/>
            <person name="Noordeloos M.E."/>
            <person name="Ohm R.A."/>
            <person name="Ortiz-Santana B."/>
            <person name="Ovrebo C."/>
            <person name="Racz N."/>
            <person name="Riley R."/>
            <person name="Savchenko A."/>
            <person name="Shiryaev A."/>
            <person name="Soop K."/>
            <person name="Spirin V."/>
            <person name="Szebenyi C."/>
            <person name="Tomsovsky M."/>
            <person name="Tulloss R.E."/>
            <person name="Uehling J."/>
            <person name="Grigoriev I.V."/>
            <person name="Vagvolgyi C."/>
            <person name="Papp T."/>
            <person name="Martin F.M."/>
            <person name="Miettinen O."/>
            <person name="Hibbett D.S."/>
            <person name="Nagy L.G."/>
        </authorList>
    </citation>
    <scope>NUCLEOTIDE SEQUENCE [LARGE SCALE GENOMIC DNA]</scope>
    <source>
        <strain evidence="10 11">OMC1185</strain>
    </source>
</reference>
<dbReference type="STRING" id="5364.A0A5C3MYN6"/>
<name>A0A5C3MYN6_9AGAM</name>
<dbReference type="PANTHER" id="PTHR43675">
    <property type="entry name" value="ARSENITE METHYLTRANSFERASE"/>
    <property type="match status" value="1"/>
</dbReference>
<proteinExistence type="inferred from homology"/>
<organism evidence="10 11">
    <name type="scientific">Heliocybe sulcata</name>
    <dbReference type="NCBI Taxonomy" id="5364"/>
    <lineage>
        <taxon>Eukaryota</taxon>
        <taxon>Fungi</taxon>
        <taxon>Dikarya</taxon>
        <taxon>Basidiomycota</taxon>
        <taxon>Agaricomycotina</taxon>
        <taxon>Agaricomycetes</taxon>
        <taxon>Gloeophyllales</taxon>
        <taxon>Gloeophyllaceae</taxon>
        <taxon>Heliocybe</taxon>
    </lineage>
</organism>
<dbReference type="CDD" id="cd02440">
    <property type="entry name" value="AdoMet_MTases"/>
    <property type="match status" value="1"/>
</dbReference>
<keyword evidence="1" id="KW-0808">Transferase</keyword>
<dbReference type="Gene3D" id="3.40.50.150">
    <property type="entry name" value="Vaccinia Virus protein VP39"/>
    <property type="match status" value="1"/>
</dbReference>
<dbReference type="SUPFAM" id="SSF52821">
    <property type="entry name" value="Rhodanese/Cell cycle control phosphatase"/>
    <property type="match status" value="1"/>
</dbReference>
<dbReference type="Proteomes" id="UP000305948">
    <property type="component" value="Unassembled WGS sequence"/>
</dbReference>
<comment type="similarity">
    <text evidence="3">Belongs to the methyltransferase superfamily. Arsenite methyltransferase family.</text>
</comment>
<evidence type="ECO:0000256" key="1">
    <source>
        <dbReference type="ARBA" id="ARBA00022679"/>
    </source>
</evidence>
<evidence type="ECO:0000256" key="3">
    <source>
        <dbReference type="ARBA" id="ARBA00034487"/>
    </source>
</evidence>
<dbReference type="SMART" id="SM00450">
    <property type="entry name" value="RHOD"/>
    <property type="match status" value="1"/>
</dbReference>
<gene>
    <name evidence="10" type="ORF">OE88DRAFT_1661450</name>
</gene>
<dbReference type="Pfam" id="PF00581">
    <property type="entry name" value="Rhodanese"/>
    <property type="match status" value="1"/>
</dbReference>